<dbReference type="CDD" id="cd05233">
    <property type="entry name" value="SDR_c"/>
    <property type="match status" value="1"/>
</dbReference>
<keyword evidence="2" id="KW-0175">Coiled coil</keyword>
<gene>
    <name evidence="4" type="ORF">H2204_000768</name>
</gene>
<dbReference type="InterPro" id="IPR007219">
    <property type="entry name" value="XnlR_reg_dom"/>
</dbReference>
<protein>
    <recommendedName>
        <fullName evidence="3">Xylanolytic transcriptional activator regulatory domain-containing protein</fullName>
    </recommendedName>
</protein>
<dbReference type="GO" id="GO:0003677">
    <property type="term" value="F:DNA binding"/>
    <property type="evidence" value="ECO:0007669"/>
    <property type="project" value="InterPro"/>
</dbReference>
<dbReference type="InterPro" id="IPR002347">
    <property type="entry name" value="SDR_fam"/>
</dbReference>
<keyword evidence="5" id="KW-1185">Reference proteome</keyword>
<evidence type="ECO:0000313" key="4">
    <source>
        <dbReference type="EMBL" id="KAJ9646106.1"/>
    </source>
</evidence>
<dbReference type="Pfam" id="PF00106">
    <property type="entry name" value="adh_short"/>
    <property type="match status" value="1"/>
</dbReference>
<dbReference type="SMART" id="SM00906">
    <property type="entry name" value="Fungal_trans"/>
    <property type="match status" value="1"/>
</dbReference>
<feature type="domain" description="Xylanolytic transcriptional activator regulatory" evidence="3">
    <location>
        <begin position="741"/>
        <end position="814"/>
    </location>
</feature>
<keyword evidence="1" id="KW-0539">Nucleus</keyword>
<dbReference type="EMBL" id="JAPDRN010000003">
    <property type="protein sequence ID" value="KAJ9646106.1"/>
    <property type="molecule type" value="Genomic_DNA"/>
</dbReference>
<reference evidence="4" key="1">
    <citation type="submission" date="2022-10" db="EMBL/GenBank/DDBJ databases">
        <title>Culturing micro-colonial fungi from biological soil crusts in the Mojave desert and describing Neophaeococcomyces mojavensis, and introducing the new genera and species Taxawa tesnikishii.</title>
        <authorList>
            <person name="Kurbessoian T."/>
            <person name="Stajich J.E."/>
        </authorList>
    </citation>
    <scope>NUCLEOTIDE SEQUENCE</scope>
    <source>
        <strain evidence="4">TK_35</strain>
    </source>
</reference>
<evidence type="ECO:0000256" key="2">
    <source>
        <dbReference type="SAM" id="Coils"/>
    </source>
</evidence>
<dbReference type="InterPro" id="IPR050987">
    <property type="entry name" value="AtrR-like"/>
</dbReference>
<dbReference type="Pfam" id="PF04082">
    <property type="entry name" value="Fungal_trans"/>
    <property type="match status" value="1"/>
</dbReference>
<evidence type="ECO:0000259" key="3">
    <source>
        <dbReference type="SMART" id="SM00906"/>
    </source>
</evidence>
<name>A0AA38YE43_9EURO</name>
<dbReference type="GO" id="GO:0003700">
    <property type="term" value="F:DNA-binding transcription factor activity"/>
    <property type="evidence" value="ECO:0007669"/>
    <property type="project" value="InterPro"/>
</dbReference>
<dbReference type="Gene3D" id="3.40.50.720">
    <property type="entry name" value="NAD(P)-binding Rossmann-like Domain"/>
    <property type="match status" value="1"/>
</dbReference>
<dbReference type="InterPro" id="IPR036291">
    <property type="entry name" value="NAD(P)-bd_dom_sf"/>
</dbReference>
<comment type="caution">
    <text evidence="4">The sequence shown here is derived from an EMBL/GenBank/DDBJ whole genome shotgun (WGS) entry which is preliminary data.</text>
</comment>
<organism evidence="4 5">
    <name type="scientific">Knufia peltigerae</name>
    <dbReference type="NCBI Taxonomy" id="1002370"/>
    <lineage>
        <taxon>Eukaryota</taxon>
        <taxon>Fungi</taxon>
        <taxon>Dikarya</taxon>
        <taxon>Ascomycota</taxon>
        <taxon>Pezizomycotina</taxon>
        <taxon>Eurotiomycetes</taxon>
        <taxon>Chaetothyriomycetidae</taxon>
        <taxon>Chaetothyriales</taxon>
        <taxon>Trichomeriaceae</taxon>
        <taxon>Knufia</taxon>
    </lineage>
</organism>
<evidence type="ECO:0000313" key="5">
    <source>
        <dbReference type="Proteomes" id="UP001172681"/>
    </source>
</evidence>
<dbReference type="PANTHER" id="PTHR46910:SF25">
    <property type="entry name" value="ABC-TRANSPORTER-REGULATING TRANSCRIPTION FACTOR"/>
    <property type="match status" value="1"/>
</dbReference>
<dbReference type="GO" id="GO:0008270">
    <property type="term" value="F:zinc ion binding"/>
    <property type="evidence" value="ECO:0007669"/>
    <property type="project" value="InterPro"/>
</dbReference>
<sequence>MDNNADFDAVKDLFANTMGLSFASWFKFIILQVKSVLATTPRSLGEWNEYQWYEMIFYVYAQSNGSAVAFCINAPKIFREKLVEMLNSETCDVSKDATSLLQNMILAKVVKLYDSAVWATRGHVRNLEKGRDATGPYRDFPRLHDLARHIIHSGVALSVACDSVSELLDPRRGGNSYPNTNGQAVERGWHENDIEMAFFLRSLQNLQRRSDTLKTIFSMSFFSLQFDEDSGEQEWLVSDKLWIYWSIAVPLTVLAVMAMDLPKLDSLTKTWHTEPYPSISPTRPELSAKGKNVIVTGGGTGIGRAIAVAFAQAGAKSVSILGRRVDKLKEGAEAISKEATTKETKVLYEKADLSDRSQVDAALKSITDQVGKIDILVSNAGFLPTPGKLLDYDPAFLMRGFELNVLTTLNILQAFVPLAGPEPVVINTSTAIAHFRPVTGAGGYGISKAANLKLVDYFAWENPQIHVVNLQPGFVPTDLNGHPDEATDVAELPGQFAVWLASPEAKFLKSKFVWSNWDVPEMLEKAEEIKTTKLLEWKLEGIAISTEDFQRLEDRLVQLETRVKADGRRGPSDTATDDLTVARRASDQGIASSASRTHDSNTDICRRSFRDQESLTTTSFERSLPSLQVVRPLIEEYFARINNMIPLFHEGRFMRRLLRWYDTPSERTPATYAAINVVLALLIWHDPTKKSEGEFELMHRSVHNTLSVLSNLVTRDQDLIGAQAILGLVMLFNAGPNPRPASTLIAVAFKLSHRLRLHTRSGNEGFDESMALERDRVFWIMYFLEREINLRLRDPYLQQDDDMDVALPAFNDTNDRISIVLAPDGVTWLNLLLCRVDLSRIQAQAYHSLYSVRAERFSRKERKAALADLDLTVHAWKDSIPVQFRPEMLSEAGFGSNVRFLVHLYFIYYHLFYVAHGIYAHNPEWIRRITTYSEKYSGRQSRIIESPAQGDLLPSTWLEDIETARECMRLFKVVDRRDLALLGQISCVYLTSMIILLTNKLAIYELPIRSQMESDGALIEDALVYLATIAGKLEDDRLRCLWNGCVEMKFRAEIAAMSYNHAGELHFPEGYDRARQSSKSMAALFDAFTTADIKAPDDRYGANVWPQDVASFLDAEGALPVCFARQASANELGLWGAVYD</sequence>
<feature type="coiled-coil region" evidence="2">
    <location>
        <begin position="542"/>
        <end position="569"/>
    </location>
</feature>
<proteinExistence type="predicted"/>
<dbReference type="PANTHER" id="PTHR46910">
    <property type="entry name" value="TRANSCRIPTION FACTOR PDR1"/>
    <property type="match status" value="1"/>
</dbReference>
<dbReference type="Proteomes" id="UP001172681">
    <property type="component" value="Unassembled WGS sequence"/>
</dbReference>
<dbReference type="GO" id="GO:0006351">
    <property type="term" value="P:DNA-templated transcription"/>
    <property type="evidence" value="ECO:0007669"/>
    <property type="project" value="InterPro"/>
</dbReference>
<dbReference type="AlphaFoldDB" id="A0AA38YE43"/>
<accession>A0AA38YE43</accession>
<evidence type="ECO:0000256" key="1">
    <source>
        <dbReference type="ARBA" id="ARBA00023242"/>
    </source>
</evidence>
<dbReference type="SUPFAM" id="SSF51735">
    <property type="entry name" value="NAD(P)-binding Rossmann-fold domains"/>
    <property type="match status" value="1"/>
</dbReference>
<dbReference type="CDD" id="cd12148">
    <property type="entry name" value="fungal_TF_MHR"/>
    <property type="match status" value="1"/>
</dbReference>
<dbReference type="PRINTS" id="PR00081">
    <property type="entry name" value="GDHRDH"/>
</dbReference>